<proteinExistence type="predicted"/>
<feature type="region of interest" description="Disordered" evidence="1">
    <location>
        <begin position="1"/>
        <end position="46"/>
    </location>
</feature>
<evidence type="ECO:0000256" key="1">
    <source>
        <dbReference type="SAM" id="MobiDB-lite"/>
    </source>
</evidence>
<evidence type="ECO:0000313" key="3">
    <source>
        <dbReference type="Proteomes" id="UP000008142"/>
    </source>
</evidence>
<dbReference type="AlphaFoldDB" id="F0UW15"/>
<evidence type="ECO:0000313" key="2">
    <source>
        <dbReference type="EMBL" id="EGC42525.1"/>
    </source>
</evidence>
<dbReference type="Proteomes" id="UP000008142">
    <property type="component" value="Unassembled WGS sequence"/>
</dbReference>
<organism evidence="3">
    <name type="scientific">Ajellomyces capsulatus (strain H88)</name>
    <name type="common">Darling's disease fungus</name>
    <name type="synonym">Histoplasma capsulatum</name>
    <dbReference type="NCBI Taxonomy" id="544711"/>
    <lineage>
        <taxon>Eukaryota</taxon>
        <taxon>Fungi</taxon>
        <taxon>Dikarya</taxon>
        <taxon>Ascomycota</taxon>
        <taxon>Pezizomycotina</taxon>
        <taxon>Eurotiomycetes</taxon>
        <taxon>Eurotiomycetidae</taxon>
        <taxon>Onygenales</taxon>
        <taxon>Ajellomycetaceae</taxon>
        <taxon>Histoplasma</taxon>
    </lineage>
</organism>
<dbReference type="HOGENOM" id="CLU_1586005_0_0_1"/>
<accession>F0UW15</accession>
<dbReference type="OrthoDB" id="10427999at2759"/>
<feature type="region of interest" description="Disordered" evidence="1">
    <location>
        <begin position="73"/>
        <end position="98"/>
    </location>
</feature>
<dbReference type="OMA" id="QTIQHYH"/>
<sequence length="168" mass="19366">MHSRQTIQHYHHSDFLVSPTGECSLDTAAEPSDPLRATREEEQPTRQMDQRIAAAGMPLGSWLSQLSMIHHDQKSKREHQHWMMEKPPQQKSISKHPETIQTTENREEFARIKDQVQSTIWQFAPFIQKLPSQKRPGNFSVLWQSLRAEWIADTFSDPNNSAASPHGC</sequence>
<dbReference type="VEuPathDB" id="FungiDB:I7I53_11611"/>
<dbReference type="EMBL" id="DS990645">
    <property type="protein sequence ID" value="EGC42525.1"/>
    <property type="molecule type" value="Genomic_DNA"/>
</dbReference>
<reference evidence="3" key="1">
    <citation type="submission" date="2008-07" db="EMBL/GenBank/DDBJ databases">
        <title>Annotation of Ajellomyces capsulatus strain H88.</title>
        <authorList>
            <person name="Champion M."/>
            <person name="Cuomo C."/>
            <person name="Ma L.-J."/>
            <person name="Henn M.R."/>
            <person name="Sil A."/>
            <person name="Goldman B."/>
            <person name="Young S.K."/>
            <person name="Kodira C.D."/>
            <person name="Zeng Q."/>
            <person name="Koehrsen M."/>
            <person name="Alvarado L."/>
            <person name="Berlin A."/>
            <person name="Borenstein D."/>
            <person name="Chen Z."/>
            <person name="Engels R."/>
            <person name="Freedman E."/>
            <person name="Gellesch M."/>
            <person name="Goldberg J."/>
            <person name="Griggs A."/>
            <person name="Gujja S."/>
            <person name="Heiman D."/>
            <person name="Hepburn T."/>
            <person name="Howarth C."/>
            <person name="Jen D."/>
            <person name="Larson L."/>
            <person name="Lewis B."/>
            <person name="Mehta T."/>
            <person name="Park D."/>
            <person name="Pearson M."/>
            <person name="Roberts A."/>
            <person name="Saif S."/>
            <person name="Shea T."/>
            <person name="Shenoy N."/>
            <person name="Sisk P."/>
            <person name="Stolte C."/>
            <person name="Sykes S."/>
            <person name="Walk T."/>
            <person name="White J."/>
            <person name="Yandava C."/>
            <person name="Klein B."/>
            <person name="McEwen J.G."/>
            <person name="Puccia R."/>
            <person name="Goldman G.H."/>
            <person name="Felipe M.S."/>
            <person name="Nino-Vega G."/>
            <person name="San-Blas G."/>
            <person name="Taylor J."/>
            <person name="Mendoza L."/>
            <person name="Galagan J."/>
            <person name="Nusbaum C."/>
            <person name="Birren B."/>
        </authorList>
    </citation>
    <scope>NUCLEOTIDE SEQUENCE [LARGE SCALE GENOMIC DNA]</scope>
    <source>
        <strain evidence="3">H88</strain>
    </source>
</reference>
<name>F0UW15_AJEC8</name>
<gene>
    <name evidence="2" type="ORF">HCEG_09307</name>
</gene>
<protein>
    <submittedName>
        <fullName evidence="2">Predicted protein</fullName>
    </submittedName>
</protein>